<feature type="domain" description="Tail sheath protein C-terminal" evidence="3">
    <location>
        <begin position="389"/>
        <end position="496"/>
    </location>
</feature>
<evidence type="ECO:0000313" key="4">
    <source>
        <dbReference type="EMBL" id="KGQ19380.1"/>
    </source>
</evidence>
<comment type="similarity">
    <text evidence="1">Belongs to the myoviridae tail sheath protein family.</text>
</comment>
<dbReference type="EMBL" id="JRKJ01000008">
    <property type="protein sequence ID" value="KGQ19380.1"/>
    <property type="molecule type" value="Genomic_DNA"/>
</dbReference>
<dbReference type="OrthoDB" id="9767864at2"/>
<dbReference type="AlphaFoldDB" id="A0A0A2WM66"/>
<accession>A0A0A2WM66</accession>
<dbReference type="RefSeq" id="WP_036168369.1">
    <property type="nucleotide sequence ID" value="NZ_JRKJ01000008.1"/>
</dbReference>
<dbReference type="PATRIC" id="fig|1300345.3.peg.1573"/>
<dbReference type="InterPro" id="IPR020287">
    <property type="entry name" value="Tail_sheath_C"/>
</dbReference>
<reference evidence="4 5" key="1">
    <citation type="submission" date="2014-09" db="EMBL/GenBank/DDBJ databases">
        <title>Genome sequences of Lysobacter dokdonensis DS-58.</title>
        <authorList>
            <person name="Kim J.F."/>
            <person name="Kwak M.-J."/>
        </authorList>
    </citation>
    <scope>NUCLEOTIDE SEQUENCE [LARGE SCALE GENOMIC DNA]</scope>
    <source>
        <strain evidence="4 5">DS-58</strain>
    </source>
</reference>
<dbReference type="InterPro" id="IPR052042">
    <property type="entry name" value="Tail_sheath_structural"/>
</dbReference>
<feature type="domain" description="Tail sheath protein subtilisin-like" evidence="2">
    <location>
        <begin position="229"/>
        <end position="388"/>
    </location>
</feature>
<evidence type="ECO:0000259" key="3">
    <source>
        <dbReference type="Pfam" id="PF17482"/>
    </source>
</evidence>
<gene>
    <name evidence="4" type="ORF">LF41_3030</name>
</gene>
<organism evidence="4 5">
    <name type="scientific">Lysobacter dokdonensis DS-58</name>
    <dbReference type="NCBI Taxonomy" id="1300345"/>
    <lineage>
        <taxon>Bacteria</taxon>
        <taxon>Pseudomonadati</taxon>
        <taxon>Pseudomonadota</taxon>
        <taxon>Gammaproteobacteria</taxon>
        <taxon>Lysobacterales</taxon>
        <taxon>Lysobacteraceae</taxon>
        <taxon>Noviluteimonas</taxon>
    </lineage>
</organism>
<dbReference type="eggNOG" id="COG3497">
    <property type="taxonomic scope" value="Bacteria"/>
</dbReference>
<dbReference type="PANTHER" id="PTHR35861:SF1">
    <property type="entry name" value="PHAGE TAIL SHEATH PROTEIN"/>
    <property type="match status" value="1"/>
</dbReference>
<keyword evidence="5" id="KW-1185">Reference proteome</keyword>
<dbReference type="Pfam" id="PF17482">
    <property type="entry name" value="Phage_sheath_1C"/>
    <property type="match status" value="1"/>
</dbReference>
<dbReference type="STRING" id="1300345.LF41_3030"/>
<protein>
    <submittedName>
        <fullName evidence="4">Phage tail sheath protein FI</fullName>
    </submittedName>
</protein>
<sequence>MAALLSRSRAPGVYVEWLDANPQALDLARTDVAGFIGIAERGPLHEACKVESMRQFVTTFGAHIAQGYLAYAVEGFFANGGRTCWVVRVADPAKAKRARIALRLPDGKAIALEATSDGCWGNSVRIAPIWERDAVIGLSATAEGRPPQVLAFDAMPTLAQETLVRRIEPSADEPLEVLGAGIDLAGGDDGIVSLRPAHFSGDASNDPDNKRVWGMDALSRIDGISFVAAPDLVGAPVPGFKPEIVRDAQIALLARCLEQRDRIALLDLPRTNQTQAMRYVAPGSPTQTALPRTSYAAVYHPWVMVDDALRIDGNVRVIPPSGHVAGMLARTDRRRGVHKAPANEVLEGVWDLQEAIDDDAHARLNDAHINAIRAIPGRGIRVLGARTLDDDPSWRYIGVRRLFAMIGEALDEQMQWLAFEPDSPRLWRDIDRAVRGFLERLYRAGMLDGATPEEAYFVRCDATTNPREQTDAGRVMCELGLRPPRPAEFVIVRIGVTRDNGVRIEAQGAQDV</sequence>
<evidence type="ECO:0000256" key="1">
    <source>
        <dbReference type="ARBA" id="ARBA00008005"/>
    </source>
</evidence>
<dbReference type="Proteomes" id="UP000030518">
    <property type="component" value="Unassembled WGS sequence"/>
</dbReference>
<evidence type="ECO:0000259" key="2">
    <source>
        <dbReference type="Pfam" id="PF04984"/>
    </source>
</evidence>
<comment type="caution">
    <text evidence="4">The sequence shown here is derived from an EMBL/GenBank/DDBJ whole genome shotgun (WGS) entry which is preliminary data.</text>
</comment>
<name>A0A0A2WM66_9GAMM</name>
<dbReference type="InterPro" id="IPR035089">
    <property type="entry name" value="Phage_sheath_subtilisin"/>
</dbReference>
<evidence type="ECO:0000313" key="5">
    <source>
        <dbReference type="Proteomes" id="UP000030518"/>
    </source>
</evidence>
<dbReference type="PANTHER" id="PTHR35861">
    <property type="match status" value="1"/>
</dbReference>
<dbReference type="Pfam" id="PF04984">
    <property type="entry name" value="Phage_sheath_1"/>
    <property type="match status" value="1"/>
</dbReference>
<proteinExistence type="inferred from homology"/>
<dbReference type="Gene3D" id="3.40.50.11780">
    <property type="match status" value="2"/>
</dbReference>